<accession>A0A2C9XVQ2</accession>
<dbReference type="OrthoDB" id="6506910at2"/>
<evidence type="ECO:0008006" key="5">
    <source>
        <dbReference type="Google" id="ProtNLM"/>
    </source>
</evidence>
<protein>
    <recommendedName>
        <fullName evidence="5">Pentapeptide repeat-containing protein</fullName>
    </recommendedName>
</protein>
<dbReference type="EMBL" id="NART01000028">
    <property type="protein sequence ID" value="OTQ09910.1"/>
    <property type="molecule type" value="Genomic_DNA"/>
</dbReference>
<dbReference type="RefSeq" id="WP_086301834.1">
    <property type="nucleotide sequence ID" value="NZ_MZNE01000053.1"/>
</dbReference>
<sequence length="229" mass="25660">MNSNEMNKILEQHKIWLTSNGKNGCQIELAADLSYRKIIAADLRCAGLMDCNLSHAKLSYSNLKGAGLCFCNLINADLRYANLSHANMYRANLQSANLRGADLRGADLNTADLRGADLSNADLRGVNLRDVDLSCPNLNGTKLPESTFIILGQKYIISIYGDYVRASSCANTHYQNHLASEWRQFSKQDILDMDGEDSLKFYPRLLDIIDFYCGKGERPEWLKAQNNDL</sequence>
<comment type="caution">
    <text evidence="1">The sequence shown here is derived from an EMBL/GenBank/DDBJ whole genome shotgun (WGS) entry which is preliminary data.</text>
</comment>
<evidence type="ECO:0000313" key="2">
    <source>
        <dbReference type="EMBL" id="OTQ09910.1"/>
    </source>
</evidence>
<dbReference type="AlphaFoldDB" id="A0A2C9XVQ2"/>
<dbReference type="Proteomes" id="UP000194977">
    <property type="component" value="Unassembled WGS sequence"/>
</dbReference>
<dbReference type="Gene3D" id="2.160.20.80">
    <property type="entry name" value="E3 ubiquitin-protein ligase SopA"/>
    <property type="match status" value="1"/>
</dbReference>
<dbReference type="EMBL" id="NARP01000087">
    <property type="protein sequence ID" value="OTP96921.1"/>
    <property type="molecule type" value="Genomic_DNA"/>
</dbReference>
<organism evidence="1 4">
    <name type="scientific">Gilliamella apicola</name>
    <dbReference type="NCBI Taxonomy" id="1196095"/>
    <lineage>
        <taxon>Bacteria</taxon>
        <taxon>Pseudomonadati</taxon>
        <taxon>Pseudomonadota</taxon>
        <taxon>Gammaproteobacteria</taxon>
        <taxon>Orbales</taxon>
        <taxon>Orbaceae</taxon>
        <taxon>Gilliamella</taxon>
    </lineage>
</organism>
<dbReference type="Pfam" id="PF00805">
    <property type="entry name" value="Pentapeptide"/>
    <property type="match status" value="3"/>
</dbReference>
<dbReference type="PANTHER" id="PTHR14136:SF17">
    <property type="entry name" value="BTB_POZ DOMAIN-CONTAINING PROTEIN KCTD9"/>
    <property type="match status" value="1"/>
</dbReference>
<dbReference type="PANTHER" id="PTHR14136">
    <property type="entry name" value="BTB_POZ DOMAIN-CONTAINING PROTEIN KCTD9"/>
    <property type="match status" value="1"/>
</dbReference>
<dbReference type="Proteomes" id="UP000194800">
    <property type="component" value="Unassembled WGS sequence"/>
</dbReference>
<keyword evidence="3" id="KW-1185">Reference proteome</keyword>
<evidence type="ECO:0000313" key="3">
    <source>
        <dbReference type="Proteomes" id="UP000194800"/>
    </source>
</evidence>
<proteinExistence type="predicted"/>
<name>A0A2C9XVQ2_9GAMM</name>
<dbReference type="InterPro" id="IPR051082">
    <property type="entry name" value="Pentapeptide-BTB/POZ_domain"/>
</dbReference>
<reference evidence="3 4" key="1">
    <citation type="submission" date="2017-03" db="EMBL/GenBank/DDBJ databases">
        <title>Comparative genomics of honeybee gut symbionts reveal geographically distinct and subgroup specific antibiotic resistance.</title>
        <authorList>
            <person name="Ludvigsen J."/>
            <person name="Porcellato D."/>
            <person name="Labee-Lund T.M."/>
            <person name="Amdam G.V."/>
            <person name="Rudi K."/>
        </authorList>
    </citation>
    <scope>NUCLEOTIDE SEQUENCE [LARGE SCALE GENOMIC DNA]</scope>
    <source>
        <strain evidence="1 4">A-7-12</strain>
        <strain evidence="2 3">A-9-12</strain>
    </source>
</reference>
<evidence type="ECO:0000313" key="1">
    <source>
        <dbReference type="EMBL" id="OTP96921.1"/>
    </source>
</evidence>
<evidence type="ECO:0000313" key="4">
    <source>
        <dbReference type="Proteomes" id="UP000194977"/>
    </source>
</evidence>
<dbReference type="SUPFAM" id="SSF141571">
    <property type="entry name" value="Pentapeptide repeat-like"/>
    <property type="match status" value="1"/>
</dbReference>
<gene>
    <name evidence="2" type="ORF">B6C91_07405</name>
    <name evidence="1" type="ORF">B6D08_14370</name>
</gene>
<dbReference type="InterPro" id="IPR001646">
    <property type="entry name" value="5peptide_repeat"/>
</dbReference>